<evidence type="ECO:0000313" key="1">
    <source>
        <dbReference type="EMBL" id="MFK9085072.1"/>
    </source>
</evidence>
<accession>A0ACC7N5C5</accession>
<evidence type="ECO:0000313" key="2">
    <source>
        <dbReference type="Proteomes" id="UP001622950"/>
    </source>
</evidence>
<comment type="caution">
    <text evidence="1">The sequence shown here is derived from an EMBL/GenBank/DDBJ whole genome shotgun (WGS) entry which is preliminary data.</text>
</comment>
<keyword evidence="2" id="KW-1185">Reference proteome</keyword>
<name>A0ACC7N5C5_9PSED</name>
<reference evidence="1" key="1">
    <citation type="submission" date="2024-11" db="EMBL/GenBank/DDBJ databases">
        <authorList>
            <person name="Lucas J.A."/>
        </authorList>
    </citation>
    <scope>NUCLEOTIDE SEQUENCE</scope>
    <source>
        <strain evidence="1">Z 8.8</strain>
    </source>
</reference>
<dbReference type="Proteomes" id="UP001622950">
    <property type="component" value="Unassembled WGS sequence"/>
</dbReference>
<sequence>MKNIAKIEIFEPGMVVFDPVALNDFIINNGITSSNLLDCFLNSEKLGLRAVEEGVVFPLYQIPEMEYSIFLKGVGQKSSFSDSVNKFCYSGIPLKVVSGLVVVADLNALMDWDSEFFLGYRDACVDGLGNNDYLDVENGLYDLSISGFKGLNDPFVSLGYELEFTSVGQLPKLSNDASTDDWDFSIV</sequence>
<gene>
    <name evidence="1" type="ORF">ACJEBM_30945</name>
</gene>
<dbReference type="EMBL" id="JBJHQE010000132">
    <property type="protein sequence ID" value="MFK9085072.1"/>
    <property type="molecule type" value="Genomic_DNA"/>
</dbReference>
<proteinExistence type="predicted"/>
<organism evidence="1 2">
    <name type="scientific">Pseudomonas neuropathica</name>
    <dbReference type="NCBI Taxonomy" id="2730425"/>
    <lineage>
        <taxon>Bacteria</taxon>
        <taxon>Pseudomonadati</taxon>
        <taxon>Pseudomonadota</taxon>
        <taxon>Gammaproteobacteria</taxon>
        <taxon>Pseudomonadales</taxon>
        <taxon>Pseudomonadaceae</taxon>
        <taxon>Pseudomonas</taxon>
    </lineage>
</organism>
<protein>
    <submittedName>
        <fullName evidence="1">Uncharacterized protein</fullName>
    </submittedName>
</protein>